<reference evidence="1" key="1">
    <citation type="submission" date="2020-03" db="EMBL/GenBank/DDBJ databases">
        <title>A high-quality chromosome-level genome assembly of a woody plant with both climbing and erect habits, Rhamnella rubrinervis.</title>
        <authorList>
            <person name="Lu Z."/>
            <person name="Yang Y."/>
            <person name="Zhu X."/>
            <person name="Sun Y."/>
        </authorList>
    </citation>
    <scope>NUCLEOTIDE SEQUENCE</scope>
    <source>
        <strain evidence="1">BYM</strain>
        <tissue evidence="1">Leaf</tissue>
    </source>
</reference>
<accession>A0A8K0H8Y9</accession>
<evidence type="ECO:0000313" key="2">
    <source>
        <dbReference type="Proteomes" id="UP000796880"/>
    </source>
</evidence>
<dbReference type="Gene3D" id="3.80.10.10">
    <property type="entry name" value="Ribonuclease Inhibitor"/>
    <property type="match status" value="1"/>
</dbReference>
<dbReference type="EMBL" id="VOIH02000004">
    <property type="protein sequence ID" value="KAF3447834.1"/>
    <property type="molecule type" value="Genomic_DNA"/>
</dbReference>
<organism evidence="1 2">
    <name type="scientific">Rhamnella rubrinervis</name>
    <dbReference type="NCBI Taxonomy" id="2594499"/>
    <lineage>
        <taxon>Eukaryota</taxon>
        <taxon>Viridiplantae</taxon>
        <taxon>Streptophyta</taxon>
        <taxon>Embryophyta</taxon>
        <taxon>Tracheophyta</taxon>
        <taxon>Spermatophyta</taxon>
        <taxon>Magnoliopsida</taxon>
        <taxon>eudicotyledons</taxon>
        <taxon>Gunneridae</taxon>
        <taxon>Pentapetalae</taxon>
        <taxon>rosids</taxon>
        <taxon>fabids</taxon>
        <taxon>Rosales</taxon>
        <taxon>Rhamnaceae</taxon>
        <taxon>rhamnoid group</taxon>
        <taxon>Rhamneae</taxon>
        <taxon>Rhamnella</taxon>
    </lineage>
</organism>
<keyword evidence="2" id="KW-1185">Reference proteome</keyword>
<comment type="caution">
    <text evidence="1">The sequence shown here is derived from an EMBL/GenBank/DDBJ whole genome shotgun (WGS) entry which is preliminary data.</text>
</comment>
<dbReference type="SUPFAM" id="SSF52047">
    <property type="entry name" value="RNI-like"/>
    <property type="match status" value="1"/>
</dbReference>
<dbReference type="Proteomes" id="UP000796880">
    <property type="component" value="Unassembled WGS sequence"/>
</dbReference>
<sequence length="167" mass="18834">MASSPSLAFHVKRREPDIVVPVKATPWELNKLSDIDDQEGMRLLFPTKQSHCSDFTTTIVVFQCKGKTQLKEDPLAHLQHLPSLIHLEFLLVYEGESLHFKAGGFPSLKLLGLDKLEALQLVTMDYGVMPHLEKLVIQCCKSLSNVLAGIKYLMNLNVLEFLICWTS</sequence>
<proteinExistence type="predicted"/>
<protein>
    <submittedName>
        <fullName evidence="1">Uncharacterized protein</fullName>
    </submittedName>
</protein>
<gene>
    <name evidence="1" type="ORF">FNV43_RR08540</name>
</gene>
<name>A0A8K0H8Y9_9ROSA</name>
<evidence type="ECO:0000313" key="1">
    <source>
        <dbReference type="EMBL" id="KAF3447834.1"/>
    </source>
</evidence>
<dbReference type="OrthoDB" id="1917524at2759"/>
<dbReference type="AlphaFoldDB" id="A0A8K0H8Y9"/>
<dbReference type="InterPro" id="IPR032675">
    <property type="entry name" value="LRR_dom_sf"/>
</dbReference>